<feature type="transmembrane region" description="Helical" evidence="6">
    <location>
        <begin position="389"/>
        <end position="409"/>
    </location>
</feature>
<feature type="transmembrane region" description="Helical" evidence="6">
    <location>
        <begin position="477"/>
        <end position="500"/>
    </location>
</feature>
<dbReference type="Pfam" id="PF00361">
    <property type="entry name" value="Proton_antipo_M"/>
    <property type="match status" value="1"/>
</dbReference>
<feature type="transmembrane region" description="Helical" evidence="6">
    <location>
        <begin position="520"/>
        <end position="542"/>
    </location>
</feature>
<feature type="transmembrane region" description="Helical" evidence="6">
    <location>
        <begin position="15"/>
        <end position="34"/>
    </location>
</feature>
<dbReference type="GO" id="GO:0015990">
    <property type="term" value="P:electron transport coupled proton transport"/>
    <property type="evidence" value="ECO:0007669"/>
    <property type="project" value="TreeGrafter"/>
</dbReference>
<evidence type="ECO:0000259" key="8">
    <source>
        <dbReference type="Pfam" id="PF00662"/>
    </source>
</evidence>
<dbReference type="GO" id="GO:0003954">
    <property type="term" value="F:NADH dehydrogenase activity"/>
    <property type="evidence" value="ECO:0007669"/>
    <property type="project" value="TreeGrafter"/>
</dbReference>
<dbReference type="GO" id="GO:0012505">
    <property type="term" value="C:endomembrane system"/>
    <property type="evidence" value="ECO:0007669"/>
    <property type="project" value="UniProtKB-SubCell"/>
</dbReference>
<proteinExistence type="predicted"/>
<accession>A0AAU7V5Q4</accession>
<feature type="transmembrane region" description="Helical" evidence="6">
    <location>
        <begin position="431"/>
        <end position="456"/>
    </location>
</feature>
<keyword evidence="2 5" id="KW-0812">Transmembrane</keyword>
<dbReference type="InterPro" id="IPR001750">
    <property type="entry name" value="ND/Mrp_TM"/>
</dbReference>
<evidence type="ECO:0000256" key="6">
    <source>
        <dbReference type="SAM" id="Phobius"/>
    </source>
</evidence>
<dbReference type="GO" id="GO:0008137">
    <property type="term" value="F:NADH dehydrogenase (ubiquinone) activity"/>
    <property type="evidence" value="ECO:0007669"/>
    <property type="project" value="InterPro"/>
</dbReference>
<dbReference type="PRINTS" id="PR01434">
    <property type="entry name" value="NADHDHGNASE5"/>
</dbReference>
<dbReference type="EMBL" id="CP138335">
    <property type="protein sequence ID" value="XBW07766.1"/>
    <property type="molecule type" value="Genomic_DNA"/>
</dbReference>
<dbReference type="KEGG" id="sapp:SAC06_08990"/>
<evidence type="ECO:0000256" key="3">
    <source>
        <dbReference type="ARBA" id="ARBA00022989"/>
    </source>
</evidence>
<evidence type="ECO:0000259" key="7">
    <source>
        <dbReference type="Pfam" id="PF00361"/>
    </source>
</evidence>
<dbReference type="InterPro" id="IPR018393">
    <property type="entry name" value="NADHpl_OxRdtase_5_subgr"/>
</dbReference>
<organism evidence="9">
    <name type="scientific">Scrofimicrobium appendicitidis</name>
    <dbReference type="NCBI Taxonomy" id="3079930"/>
    <lineage>
        <taxon>Bacteria</taxon>
        <taxon>Bacillati</taxon>
        <taxon>Actinomycetota</taxon>
        <taxon>Actinomycetes</taxon>
        <taxon>Actinomycetales</taxon>
        <taxon>Actinomycetaceae</taxon>
        <taxon>Scrofimicrobium</taxon>
    </lineage>
</organism>
<feature type="transmembrane region" description="Helical" evidence="6">
    <location>
        <begin position="98"/>
        <end position="118"/>
    </location>
</feature>
<dbReference type="PRINTS" id="PR01435">
    <property type="entry name" value="NPOXDRDTASE5"/>
</dbReference>
<dbReference type="NCBIfam" id="TIGR01974">
    <property type="entry name" value="NDH_I_L"/>
    <property type="match status" value="1"/>
</dbReference>
<dbReference type="PANTHER" id="PTHR42829">
    <property type="entry name" value="NADH-UBIQUINONE OXIDOREDUCTASE CHAIN 5"/>
    <property type="match status" value="1"/>
</dbReference>
<dbReference type="AlphaFoldDB" id="A0AAU7V5Q4"/>
<feature type="domain" description="NADH-Ubiquinone oxidoreductase (complex I) chain 5 N-terminal" evidence="8">
    <location>
        <begin position="81"/>
        <end position="131"/>
    </location>
</feature>
<comment type="subcellular location">
    <subcellularLocation>
        <location evidence="1">Endomembrane system</location>
        <topology evidence="1">Multi-pass membrane protein</topology>
    </subcellularLocation>
    <subcellularLocation>
        <location evidence="5">Membrane</location>
        <topology evidence="5">Multi-pass membrane protein</topology>
    </subcellularLocation>
</comment>
<dbReference type="NCBIfam" id="NF005141">
    <property type="entry name" value="PRK06590.1"/>
    <property type="match status" value="1"/>
</dbReference>
<dbReference type="GO" id="GO:0042773">
    <property type="term" value="P:ATP synthesis coupled electron transport"/>
    <property type="evidence" value="ECO:0007669"/>
    <property type="project" value="InterPro"/>
</dbReference>
<protein>
    <submittedName>
        <fullName evidence="9">NADH-quinone oxidoreductase subunit L</fullName>
    </submittedName>
</protein>
<feature type="transmembrane region" description="Helical" evidence="6">
    <location>
        <begin position="623"/>
        <end position="641"/>
    </location>
</feature>
<sequence>MTLASTVGEATGPAAYAYLLFLVPGIVAALLLVLGRRADRWGHWLAVAASWFSFVLAAVIFWQMLQLPGAERRLSLDLFSWIPAGDFQVNFGTLVDPLSMTFVLLVTLVGSLILVYSVGYMEHDPDRRRFFAYLSLFIASMLILVLGNSYATLFLGWEGVGLSSYLLIGFWNQVPDNATAAKKAFIMNRVGDMGLLIAMMAMVANFSSVNFEVVNAGIPTVSEGQATVIGLFLLLAATGKSAQYPLQAWLGDAMAGPTPVSALIHAATMVTAGVYLIVRSGVVFLAAPVAMTAVAVVGVITLFVGALIGTAKDDIKKVLAASTMSQIGYMMLGAGLGPVGWAFAIFHLLTHGFFKSLMFLGAGSVMHAMNDGVNMRRFGALSKVMKVTWLTFTAGWLAIMGIVPFSGYWSKDRIIEAAFAAGNFGHAETPWIGWVYGSIAMIAAGITAFYMSRLYFMTFHGKARWDDETPHESKPIMTVPLVILALFSIFLGGALAGGRFTTWLAPSVGETVHAEPVVPVWFIQVGTTVLVIVAAVIAWWMFAKREVPVAVPEGNTFVRAARQDFYQDRFNEAVFMAPSVALMKGVTAADQYGIDGTVGAVGRFANWLGRLVAWTQSGYVRAYAGYILGGVVIALAVVLGFRL</sequence>
<dbReference type="Pfam" id="PF00662">
    <property type="entry name" value="Proton_antipo_N"/>
    <property type="match status" value="1"/>
</dbReference>
<feature type="transmembrane region" description="Helical" evidence="6">
    <location>
        <begin position="284"/>
        <end position="308"/>
    </location>
</feature>
<evidence type="ECO:0000256" key="4">
    <source>
        <dbReference type="ARBA" id="ARBA00023136"/>
    </source>
</evidence>
<dbReference type="PANTHER" id="PTHR42829:SF2">
    <property type="entry name" value="NADH-UBIQUINONE OXIDOREDUCTASE CHAIN 5"/>
    <property type="match status" value="1"/>
</dbReference>
<feature type="transmembrane region" description="Helical" evidence="6">
    <location>
        <begin position="130"/>
        <end position="147"/>
    </location>
</feature>
<evidence type="ECO:0000256" key="2">
    <source>
        <dbReference type="ARBA" id="ARBA00022692"/>
    </source>
</evidence>
<dbReference type="Gene3D" id="1.20.5.2700">
    <property type="match status" value="1"/>
</dbReference>
<feature type="domain" description="NADH:quinone oxidoreductase/Mrp antiporter transmembrane" evidence="7">
    <location>
        <begin position="149"/>
        <end position="422"/>
    </location>
</feature>
<reference evidence="9" key="1">
    <citation type="submission" date="2023-11" db="EMBL/GenBank/DDBJ databases">
        <title>Scrofimicrobium hongkongense sp. nov., isolated from a patient with peritonitis.</title>
        <authorList>
            <person name="Lao H.Y."/>
            <person name="Wong A.Y.P."/>
            <person name="Ng T.L."/>
            <person name="Wong R.Y.L."/>
            <person name="Yau M.C.Y."/>
            <person name="Lam J.Y.W."/>
            <person name="Siu G.K.H."/>
        </authorList>
    </citation>
    <scope>NUCLEOTIDE SEQUENCE</scope>
    <source>
        <strain evidence="9">R131</strain>
    </source>
</reference>
<name>A0AAU7V5Q4_9ACTO</name>
<dbReference type="GO" id="GO:0016020">
    <property type="term" value="C:membrane"/>
    <property type="evidence" value="ECO:0007669"/>
    <property type="project" value="UniProtKB-SubCell"/>
</dbReference>
<dbReference type="InterPro" id="IPR003945">
    <property type="entry name" value="NU5C-like"/>
</dbReference>
<feature type="transmembrane region" description="Helical" evidence="6">
    <location>
        <begin position="217"/>
        <end position="237"/>
    </location>
</feature>
<keyword evidence="3 6" id="KW-1133">Transmembrane helix</keyword>
<dbReference type="InterPro" id="IPR001516">
    <property type="entry name" value="Proton_antipo_N"/>
</dbReference>
<gene>
    <name evidence="9" type="primary">nuoL</name>
    <name evidence="9" type="ORF">SAC06_08990</name>
</gene>
<feature type="transmembrane region" description="Helical" evidence="6">
    <location>
        <begin position="329"/>
        <end position="346"/>
    </location>
</feature>
<feature type="transmembrane region" description="Helical" evidence="6">
    <location>
        <begin position="41"/>
        <end position="65"/>
    </location>
</feature>
<feature type="transmembrane region" description="Helical" evidence="6">
    <location>
        <begin position="193"/>
        <end position="211"/>
    </location>
</feature>
<keyword evidence="4 6" id="KW-0472">Membrane</keyword>
<feature type="transmembrane region" description="Helical" evidence="6">
    <location>
        <begin position="258"/>
        <end position="278"/>
    </location>
</feature>
<evidence type="ECO:0000256" key="1">
    <source>
        <dbReference type="ARBA" id="ARBA00004127"/>
    </source>
</evidence>
<dbReference type="RefSeq" id="WP_350257968.1">
    <property type="nucleotide sequence ID" value="NZ_CP138335.1"/>
</dbReference>
<evidence type="ECO:0000256" key="5">
    <source>
        <dbReference type="RuleBase" id="RU000320"/>
    </source>
</evidence>
<evidence type="ECO:0000313" key="9">
    <source>
        <dbReference type="EMBL" id="XBW07766.1"/>
    </source>
</evidence>